<dbReference type="Proteomes" id="UP001195769">
    <property type="component" value="Unassembled WGS sequence"/>
</dbReference>
<name>A0AAD4DN50_9AGAM</name>
<dbReference type="InterPro" id="IPR032675">
    <property type="entry name" value="LRR_dom_sf"/>
</dbReference>
<organism evidence="1 2">
    <name type="scientific">Suillus fuscotomentosus</name>
    <dbReference type="NCBI Taxonomy" id="1912939"/>
    <lineage>
        <taxon>Eukaryota</taxon>
        <taxon>Fungi</taxon>
        <taxon>Dikarya</taxon>
        <taxon>Basidiomycota</taxon>
        <taxon>Agaricomycotina</taxon>
        <taxon>Agaricomycetes</taxon>
        <taxon>Agaricomycetidae</taxon>
        <taxon>Boletales</taxon>
        <taxon>Suillineae</taxon>
        <taxon>Suillaceae</taxon>
        <taxon>Suillus</taxon>
    </lineage>
</organism>
<evidence type="ECO:0000313" key="1">
    <source>
        <dbReference type="EMBL" id="KAG1884836.1"/>
    </source>
</evidence>
<dbReference type="AlphaFoldDB" id="A0AAD4DN50"/>
<proteinExistence type="predicted"/>
<accession>A0AAD4DN50</accession>
<evidence type="ECO:0000313" key="2">
    <source>
        <dbReference type="Proteomes" id="UP001195769"/>
    </source>
</evidence>
<dbReference type="Gene3D" id="3.80.10.10">
    <property type="entry name" value="Ribonuclease Inhibitor"/>
    <property type="match status" value="1"/>
</dbReference>
<sequence>MPDIIFMILQMVYTAISTENSGRLGAFAGLATTSSTISEVVLQLLWKQLPSVEPLIHLLPEDLIYNHQNSNGGFELRFLRTFKPSDLARFYSYAHRVKIICPEKKALRSPYKHVFQSLLALHGRIRSLDSFLPSLSHVELKHKRDCLIQCLDRLLHPGLTTLILPPHMLFPPNIQNLLPHLQNLVYIVNSSETRTILSSLSHSLPIRHLTLSYVEPTVMTSIASLCQLTVLTLVIIPGSSSMKQTSHIPNHHIRTKVLSIQVEPDEHPPTLDQPMATSADIGFPAIISLFSNHPITMQGLSINVHQEYCSADAVLHFFDALISLRPTDDDEDALPAWEDLVGLRLKMPWKEEFFVLDESILQIPHDGLAALHALVYLTALELGDLGTCRIDDDALLNLALSLPYLQHLFLGTRQFWEEAPRATLWGISHILSHCHSLQKLGLLFYCGLGQHILESAARNNLVTTLHVGFSPPHSSVIVAAFFAHSLPNLNSIMVEPRESHRKHAHSRTDLTLPDRDARIQEWDRILELTREFVEL</sequence>
<dbReference type="RefSeq" id="XP_041216313.1">
    <property type="nucleotide sequence ID" value="XM_041378078.1"/>
</dbReference>
<dbReference type="EMBL" id="JABBWK010000370">
    <property type="protein sequence ID" value="KAG1884836.1"/>
    <property type="molecule type" value="Genomic_DNA"/>
</dbReference>
<gene>
    <name evidence="1" type="ORF">F5891DRAFT_989952</name>
</gene>
<dbReference type="SUPFAM" id="SSF52047">
    <property type="entry name" value="RNI-like"/>
    <property type="match status" value="2"/>
</dbReference>
<dbReference type="GeneID" id="64672376"/>
<reference evidence="1" key="1">
    <citation type="journal article" date="2020" name="New Phytol.">
        <title>Comparative genomics reveals dynamic genome evolution in host specialist ectomycorrhizal fungi.</title>
        <authorList>
            <person name="Lofgren L.A."/>
            <person name="Nguyen N.H."/>
            <person name="Vilgalys R."/>
            <person name="Ruytinx J."/>
            <person name="Liao H.L."/>
            <person name="Branco S."/>
            <person name="Kuo A."/>
            <person name="LaButti K."/>
            <person name="Lipzen A."/>
            <person name="Andreopoulos W."/>
            <person name="Pangilinan J."/>
            <person name="Riley R."/>
            <person name="Hundley H."/>
            <person name="Na H."/>
            <person name="Barry K."/>
            <person name="Grigoriev I.V."/>
            <person name="Stajich J.E."/>
            <person name="Kennedy P.G."/>
        </authorList>
    </citation>
    <scope>NUCLEOTIDE SEQUENCE</scope>
    <source>
        <strain evidence="1">FC203</strain>
    </source>
</reference>
<keyword evidence="2" id="KW-1185">Reference proteome</keyword>
<comment type="caution">
    <text evidence="1">The sequence shown here is derived from an EMBL/GenBank/DDBJ whole genome shotgun (WGS) entry which is preliminary data.</text>
</comment>
<protein>
    <submittedName>
        <fullName evidence="1">Uncharacterized protein</fullName>
    </submittedName>
</protein>